<feature type="compositionally biased region" description="Low complexity" evidence="2">
    <location>
        <begin position="24"/>
        <end position="35"/>
    </location>
</feature>
<proteinExistence type="predicted"/>
<keyword evidence="1" id="KW-0479">Metal-binding</keyword>
<evidence type="ECO:0000313" key="5">
    <source>
        <dbReference type="Proteomes" id="UP000324222"/>
    </source>
</evidence>
<feature type="compositionally biased region" description="Polar residues" evidence="2">
    <location>
        <begin position="164"/>
        <end position="173"/>
    </location>
</feature>
<feature type="compositionally biased region" description="Pro residues" evidence="2">
    <location>
        <begin position="101"/>
        <end position="117"/>
    </location>
</feature>
<feature type="region of interest" description="Disordered" evidence="2">
    <location>
        <begin position="96"/>
        <end position="177"/>
    </location>
</feature>
<dbReference type="PROSITE" id="PS50103">
    <property type="entry name" value="ZF_C3H1"/>
    <property type="match status" value="1"/>
</dbReference>
<accession>A0A5B7DP18</accession>
<feature type="zinc finger region" description="C3H1-type" evidence="1">
    <location>
        <begin position="250"/>
        <end position="268"/>
    </location>
</feature>
<feature type="region of interest" description="Disordered" evidence="2">
    <location>
        <begin position="14"/>
        <end position="38"/>
    </location>
</feature>
<dbReference type="Proteomes" id="UP000324222">
    <property type="component" value="Unassembled WGS sequence"/>
</dbReference>
<keyword evidence="5" id="KW-1185">Reference proteome</keyword>
<gene>
    <name evidence="4" type="ORF">E2C01_015766</name>
</gene>
<dbReference type="EMBL" id="VSRR010001120">
    <property type="protein sequence ID" value="MPC22743.1"/>
    <property type="molecule type" value="Genomic_DNA"/>
</dbReference>
<evidence type="ECO:0000256" key="2">
    <source>
        <dbReference type="SAM" id="MobiDB-lite"/>
    </source>
</evidence>
<evidence type="ECO:0000313" key="4">
    <source>
        <dbReference type="EMBL" id="MPC22743.1"/>
    </source>
</evidence>
<dbReference type="Pfam" id="PF00642">
    <property type="entry name" value="zf-CCCH"/>
    <property type="match status" value="1"/>
</dbReference>
<comment type="caution">
    <text evidence="4">The sequence shown here is derived from an EMBL/GenBank/DDBJ whole genome shotgun (WGS) entry which is preliminary data.</text>
</comment>
<dbReference type="InterPro" id="IPR000571">
    <property type="entry name" value="Znf_CCCH"/>
</dbReference>
<evidence type="ECO:0000256" key="1">
    <source>
        <dbReference type="PROSITE-ProRule" id="PRU00723"/>
    </source>
</evidence>
<feature type="domain" description="C3H1-type" evidence="3">
    <location>
        <begin position="250"/>
        <end position="268"/>
    </location>
</feature>
<dbReference type="Gene3D" id="4.10.1000.10">
    <property type="entry name" value="Zinc finger, CCCH-type"/>
    <property type="match status" value="1"/>
</dbReference>
<protein>
    <recommendedName>
        <fullName evidence="3">C3H1-type domain-containing protein</fullName>
    </recommendedName>
</protein>
<name>A0A5B7DP18_PORTR</name>
<organism evidence="4 5">
    <name type="scientific">Portunus trituberculatus</name>
    <name type="common">Swimming crab</name>
    <name type="synonym">Neptunus trituberculatus</name>
    <dbReference type="NCBI Taxonomy" id="210409"/>
    <lineage>
        <taxon>Eukaryota</taxon>
        <taxon>Metazoa</taxon>
        <taxon>Ecdysozoa</taxon>
        <taxon>Arthropoda</taxon>
        <taxon>Crustacea</taxon>
        <taxon>Multicrustacea</taxon>
        <taxon>Malacostraca</taxon>
        <taxon>Eumalacostraca</taxon>
        <taxon>Eucarida</taxon>
        <taxon>Decapoda</taxon>
        <taxon>Pleocyemata</taxon>
        <taxon>Brachyura</taxon>
        <taxon>Eubrachyura</taxon>
        <taxon>Portunoidea</taxon>
        <taxon>Portunidae</taxon>
        <taxon>Portuninae</taxon>
        <taxon>Portunus</taxon>
    </lineage>
</organism>
<reference evidence="4 5" key="1">
    <citation type="submission" date="2019-05" db="EMBL/GenBank/DDBJ databases">
        <title>Another draft genome of Portunus trituberculatus and its Hox gene families provides insights of decapod evolution.</title>
        <authorList>
            <person name="Jeong J.-H."/>
            <person name="Song I."/>
            <person name="Kim S."/>
            <person name="Choi T."/>
            <person name="Kim D."/>
            <person name="Ryu S."/>
            <person name="Kim W."/>
        </authorList>
    </citation>
    <scope>NUCLEOTIDE SEQUENCE [LARGE SCALE GENOMIC DNA]</scope>
    <source>
        <tissue evidence="4">Muscle</tissue>
    </source>
</reference>
<keyword evidence="1" id="KW-0862">Zinc</keyword>
<keyword evidence="1" id="KW-0863">Zinc-finger</keyword>
<sequence>MSLAEAAAALDRLIAGQTRDTTSHHWSTGTTTTTGPRWGIPALPNTKTAFLQHTLSSEGPIPAQSTKVALHSIHKNDTTCHAPPRLPLLNEASNSELLLSPPSPTPTLVSPPTPSPAPTTARPDQADHPAPNSLTALPSSSVPISTSPSIPIPTSPSLPASHSLPVTSHSFPTSHPIPIPASSSVPAASSSPSSSPIFLFTLPNPCHVEGRSAEGKEAAGVSELWPSGVRSERRGGRSLASLFSRPDPTKFKTELCRSYQVHGFCRYGVRWVVG</sequence>
<feature type="compositionally biased region" description="Low complexity" evidence="2">
    <location>
        <begin position="136"/>
        <end position="149"/>
    </location>
</feature>
<dbReference type="OrthoDB" id="410307at2759"/>
<dbReference type="AlphaFoldDB" id="A0A5B7DP18"/>
<dbReference type="GO" id="GO:0008270">
    <property type="term" value="F:zinc ion binding"/>
    <property type="evidence" value="ECO:0007669"/>
    <property type="project" value="UniProtKB-KW"/>
</dbReference>
<evidence type="ECO:0000259" key="3">
    <source>
        <dbReference type="PROSITE" id="PS50103"/>
    </source>
</evidence>